<feature type="domain" description="CHCH" evidence="5">
    <location>
        <begin position="24"/>
        <end position="57"/>
    </location>
</feature>
<reference evidence="6 7" key="1">
    <citation type="submission" date="2014-03" db="EMBL/GenBank/DDBJ databases">
        <title>The Genome Sequence of Plasmodium fragile nilgiri.</title>
        <authorList>
            <consortium name="The Broad Institute Genomics Platform"/>
            <consortium name="The Broad Institute Genome Sequencing Center for Infectious Disease"/>
            <person name="Neafsey D."/>
            <person name="Duraisingh M."/>
            <person name="Young S.K."/>
            <person name="Zeng Q."/>
            <person name="Gargeya S."/>
            <person name="Abouelleil A."/>
            <person name="Alvarado L."/>
            <person name="Chapman S.B."/>
            <person name="Gainer-Dewar J."/>
            <person name="Goldberg J."/>
            <person name="Griggs A."/>
            <person name="Gujja S."/>
            <person name="Hansen M."/>
            <person name="Howarth C."/>
            <person name="Imamovic A."/>
            <person name="Larimer J."/>
            <person name="Pearson M."/>
            <person name="Poon T.W."/>
            <person name="Priest M."/>
            <person name="Roberts A."/>
            <person name="Saif S."/>
            <person name="Shea T."/>
            <person name="Sykes S."/>
            <person name="Wortman J."/>
            <person name="Nusbaum C."/>
            <person name="Birren B."/>
        </authorList>
    </citation>
    <scope>NUCLEOTIDE SEQUENCE [LARGE SCALE GENOMIC DNA]</scope>
    <source>
        <strain evidence="7">nilgiri</strain>
    </source>
</reference>
<gene>
    <name evidence="6" type="ORF">AK88_02075</name>
</gene>
<protein>
    <recommendedName>
        <fullName evidence="5">CHCH domain-containing protein</fullName>
    </recommendedName>
</protein>
<comment type="similarity">
    <text evidence="4">Belongs to the COX19 family.</text>
</comment>
<dbReference type="EMBL" id="KQ001663">
    <property type="protein sequence ID" value="KJP88294.1"/>
    <property type="molecule type" value="Genomic_DNA"/>
</dbReference>
<evidence type="ECO:0000256" key="4">
    <source>
        <dbReference type="ARBA" id="ARBA00038223"/>
    </source>
</evidence>
<dbReference type="InterPro" id="IPR051383">
    <property type="entry name" value="COX19"/>
</dbReference>
<dbReference type="OrthoDB" id="268594at2759"/>
<dbReference type="GO" id="GO:0005758">
    <property type="term" value="C:mitochondrial intermembrane space"/>
    <property type="evidence" value="ECO:0007669"/>
    <property type="project" value="TreeGrafter"/>
</dbReference>
<evidence type="ECO:0000256" key="3">
    <source>
        <dbReference type="ARBA" id="ARBA00023157"/>
    </source>
</evidence>
<evidence type="ECO:0000313" key="6">
    <source>
        <dbReference type="EMBL" id="KJP88294.1"/>
    </source>
</evidence>
<evidence type="ECO:0000256" key="2">
    <source>
        <dbReference type="ARBA" id="ARBA00022490"/>
    </source>
</evidence>
<evidence type="ECO:0000256" key="1">
    <source>
        <dbReference type="ARBA" id="ARBA00004496"/>
    </source>
</evidence>
<accession>A0A0D9QMN4</accession>
<dbReference type="RefSeq" id="XP_012335132.1">
    <property type="nucleotide sequence ID" value="XM_012479709.1"/>
</dbReference>
<dbReference type="OMA" id="HVSCREY"/>
<dbReference type="GeneID" id="24267389"/>
<evidence type="ECO:0000259" key="5">
    <source>
        <dbReference type="Pfam" id="PF06747"/>
    </source>
</evidence>
<organism evidence="6 7">
    <name type="scientific">Plasmodium fragile</name>
    <dbReference type="NCBI Taxonomy" id="5857"/>
    <lineage>
        <taxon>Eukaryota</taxon>
        <taxon>Sar</taxon>
        <taxon>Alveolata</taxon>
        <taxon>Apicomplexa</taxon>
        <taxon>Aconoidasida</taxon>
        <taxon>Haemosporida</taxon>
        <taxon>Plasmodiidae</taxon>
        <taxon>Plasmodium</taxon>
        <taxon>Plasmodium (Plasmodium)</taxon>
    </lineage>
</organism>
<name>A0A0D9QMN4_PLAFR</name>
<dbReference type="GO" id="GO:0033617">
    <property type="term" value="P:mitochondrial respiratory chain complex IV assembly"/>
    <property type="evidence" value="ECO:0007669"/>
    <property type="project" value="TreeGrafter"/>
</dbReference>
<dbReference type="Proteomes" id="UP000054561">
    <property type="component" value="Unassembled WGS sequence"/>
</dbReference>
<dbReference type="Pfam" id="PF06747">
    <property type="entry name" value="CHCH"/>
    <property type="match status" value="1"/>
</dbReference>
<dbReference type="VEuPathDB" id="PlasmoDB:AK88_02075"/>
<keyword evidence="7" id="KW-1185">Reference proteome</keyword>
<proteinExistence type="inferred from homology"/>
<sequence>MDKKRSIVKKPERGSFLLDHNSECTSIKNDYLKCLKEHSNDHVSCREYSKEYFICRMDKNLLERQSLNDLGFSENEINHESRIKHFKDVYSYNMYNETMENFPKGWARKRADTASGSIPKEDKFTQGKQDNEADMKLAVGDDSLLLNLCNDKEGEQNVNGKLFEITQEKKIAVKRKEEEGYLAGKEYIKTLVEKKKKHPLFSYNIFKNSNT</sequence>
<keyword evidence="2" id="KW-0963">Cytoplasm</keyword>
<dbReference type="InterPro" id="IPR010625">
    <property type="entry name" value="CHCH"/>
</dbReference>
<keyword evidence="3" id="KW-1015">Disulfide bond</keyword>
<comment type="subcellular location">
    <subcellularLocation>
        <location evidence="1">Cytoplasm</location>
    </subcellularLocation>
</comment>
<dbReference type="PANTHER" id="PTHR21107:SF2">
    <property type="entry name" value="CYTOCHROME C OXIDASE ASSEMBLY PROTEIN COX19"/>
    <property type="match status" value="1"/>
</dbReference>
<dbReference type="PROSITE" id="PS51808">
    <property type="entry name" value="CHCH"/>
    <property type="match status" value="1"/>
</dbReference>
<dbReference type="AlphaFoldDB" id="A0A0D9QMN4"/>
<dbReference type="PANTHER" id="PTHR21107">
    <property type="entry name" value="CYTOCHROME C OXIDASE ASSEMBLY PROTEIN COX19"/>
    <property type="match status" value="1"/>
</dbReference>
<evidence type="ECO:0000313" key="7">
    <source>
        <dbReference type="Proteomes" id="UP000054561"/>
    </source>
</evidence>